<keyword evidence="4" id="KW-0808">Transferase</keyword>
<evidence type="ECO:0000313" key="7">
    <source>
        <dbReference type="EMBL" id="CAB4589298.1"/>
    </source>
</evidence>
<dbReference type="GO" id="GO:0005886">
    <property type="term" value="C:plasma membrane"/>
    <property type="evidence" value="ECO:0007669"/>
    <property type="project" value="UniProtKB-SubCell"/>
</dbReference>
<dbReference type="Pfam" id="PF03279">
    <property type="entry name" value="Lip_A_acyltrans"/>
    <property type="match status" value="1"/>
</dbReference>
<accession>A0A6J6FXH7</accession>
<protein>
    <submittedName>
        <fullName evidence="7">Unannotated protein</fullName>
    </submittedName>
</protein>
<evidence type="ECO:0000256" key="6">
    <source>
        <dbReference type="ARBA" id="ARBA00023315"/>
    </source>
</evidence>
<dbReference type="PANTHER" id="PTHR30606">
    <property type="entry name" value="LIPID A BIOSYNTHESIS LAUROYL ACYLTRANSFERASE"/>
    <property type="match status" value="1"/>
</dbReference>
<dbReference type="GO" id="GO:1901137">
    <property type="term" value="P:carbohydrate derivative biosynthetic process"/>
    <property type="evidence" value="ECO:0007669"/>
    <property type="project" value="UniProtKB-ARBA"/>
</dbReference>
<dbReference type="PANTHER" id="PTHR30606:SF10">
    <property type="entry name" value="PHOSPHATIDYLINOSITOL MANNOSIDE ACYLTRANSFERASE"/>
    <property type="match status" value="1"/>
</dbReference>
<organism evidence="7">
    <name type="scientific">freshwater metagenome</name>
    <dbReference type="NCBI Taxonomy" id="449393"/>
    <lineage>
        <taxon>unclassified sequences</taxon>
        <taxon>metagenomes</taxon>
        <taxon>ecological metagenomes</taxon>
    </lineage>
</organism>
<keyword evidence="2" id="KW-1003">Cell membrane</keyword>
<keyword evidence="6" id="KW-0012">Acyltransferase</keyword>
<name>A0A6J6FXH7_9ZZZZ</name>
<gene>
    <name evidence="7" type="ORF">UFOPK1722_01552</name>
</gene>
<dbReference type="GO" id="GO:0016746">
    <property type="term" value="F:acyltransferase activity"/>
    <property type="evidence" value="ECO:0007669"/>
    <property type="project" value="UniProtKB-KW"/>
</dbReference>
<evidence type="ECO:0000256" key="1">
    <source>
        <dbReference type="ARBA" id="ARBA00004533"/>
    </source>
</evidence>
<dbReference type="InterPro" id="IPR004960">
    <property type="entry name" value="LipA_acyltrans"/>
</dbReference>
<evidence type="ECO:0000256" key="5">
    <source>
        <dbReference type="ARBA" id="ARBA00023136"/>
    </source>
</evidence>
<evidence type="ECO:0000256" key="4">
    <source>
        <dbReference type="ARBA" id="ARBA00022679"/>
    </source>
</evidence>
<sequence>MSRSPRQEITDSLTVGAYKLGSLLSKGVPTALSAVVGTALGAPASLAMRDKRLMVERHMRRVLPSASSWQIRRLTQKVFDSYARYYVESFRLPTLSARQVADAFEVEGYDEHLVPALERGHGAILALPHLGGWEWAGRWAADLGNKMTVVVEPLEPPELFEWFVELREKFGMKVIPVGPDAGTAALNALRANEVLCLLCDRDISGGGVPTRFFGETTLLPAGPATLALRTGAALLPTAVYFTDRRDGHLGVIRPPVPCEREGRLRADVTRITAAVAKELEHLISRAPEQWHLLQPNWPSDPGYPFEIPSTDSNAADDA</sequence>
<keyword evidence="5" id="KW-0472">Membrane</keyword>
<evidence type="ECO:0000256" key="2">
    <source>
        <dbReference type="ARBA" id="ARBA00022475"/>
    </source>
</evidence>
<evidence type="ECO:0000256" key="3">
    <source>
        <dbReference type="ARBA" id="ARBA00022519"/>
    </source>
</evidence>
<keyword evidence="3" id="KW-0997">Cell inner membrane</keyword>
<proteinExistence type="predicted"/>
<dbReference type="CDD" id="cd07984">
    <property type="entry name" value="LPLAT_LABLAT-like"/>
    <property type="match status" value="1"/>
</dbReference>
<dbReference type="EMBL" id="CAEZTS010000162">
    <property type="protein sequence ID" value="CAB4589298.1"/>
    <property type="molecule type" value="Genomic_DNA"/>
</dbReference>
<reference evidence="7" key="1">
    <citation type="submission" date="2020-05" db="EMBL/GenBank/DDBJ databases">
        <authorList>
            <person name="Chiriac C."/>
            <person name="Salcher M."/>
            <person name="Ghai R."/>
            <person name="Kavagutti S V."/>
        </authorList>
    </citation>
    <scope>NUCLEOTIDE SEQUENCE</scope>
</reference>
<comment type="subcellular location">
    <subcellularLocation>
        <location evidence="1">Cell inner membrane</location>
    </subcellularLocation>
</comment>
<dbReference type="AlphaFoldDB" id="A0A6J6FXH7"/>
<dbReference type="GO" id="GO:0008610">
    <property type="term" value="P:lipid biosynthetic process"/>
    <property type="evidence" value="ECO:0007669"/>
    <property type="project" value="UniProtKB-ARBA"/>
</dbReference>
<dbReference type="NCBIfam" id="NF005919">
    <property type="entry name" value="PRK07920.1"/>
    <property type="match status" value="1"/>
</dbReference>